<comment type="caution">
    <text evidence="1">The sequence shown here is derived from an EMBL/GenBank/DDBJ whole genome shotgun (WGS) entry which is preliminary data.</text>
</comment>
<dbReference type="EMBL" id="BJWG01000027">
    <property type="protein sequence ID" value="GEL96447.1"/>
    <property type="molecule type" value="Genomic_DNA"/>
</dbReference>
<keyword evidence="2" id="KW-1185">Reference proteome</keyword>
<dbReference type="AlphaFoldDB" id="A0A511JEL2"/>
<proteinExistence type="predicted"/>
<reference evidence="1 2" key="1">
    <citation type="submission" date="2019-07" db="EMBL/GenBank/DDBJ databases">
        <title>Whole genome shotgun sequence of Cellulomonas composti NBRC 100758.</title>
        <authorList>
            <person name="Hosoyama A."/>
            <person name="Uohara A."/>
            <person name="Ohji S."/>
            <person name="Ichikawa N."/>
        </authorList>
    </citation>
    <scope>NUCLEOTIDE SEQUENCE [LARGE SCALE GENOMIC DNA]</scope>
    <source>
        <strain evidence="1 2">NBRC 100758</strain>
    </source>
</reference>
<evidence type="ECO:0000313" key="2">
    <source>
        <dbReference type="Proteomes" id="UP000321720"/>
    </source>
</evidence>
<sequence length="140" mass="14061">MSCLPTVDPIYQLTNVVCTACGGPYRVVCQGSGAGAGLFGGCGAAAGAAGDGQGDVGGDLAAGVGAVVDGVGVGVADAGQVLGRWIEETTGWSLRKFVKTTRRYRTIDIRVGQHTITAADLLPDDLTTALEAIKTRAAGH</sequence>
<organism evidence="1 2">
    <name type="scientific">Cellulomonas composti</name>
    <dbReference type="NCBI Taxonomy" id="266130"/>
    <lineage>
        <taxon>Bacteria</taxon>
        <taxon>Bacillati</taxon>
        <taxon>Actinomycetota</taxon>
        <taxon>Actinomycetes</taxon>
        <taxon>Micrococcales</taxon>
        <taxon>Cellulomonadaceae</taxon>
        <taxon>Cellulomonas</taxon>
    </lineage>
</organism>
<gene>
    <name evidence="1" type="ORF">CCO02nite_31050</name>
</gene>
<dbReference type="Proteomes" id="UP000321720">
    <property type="component" value="Unassembled WGS sequence"/>
</dbReference>
<name>A0A511JEL2_9CELL</name>
<evidence type="ECO:0000313" key="1">
    <source>
        <dbReference type="EMBL" id="GEL96447.1"/>
    </source>
</evidence>
<accession>A0A511JEL2</accession>
<protein>
    <submittedName>
        <fullName evidence="1">Uncharacterized protein</fullName>
    </submittedName>
</protein>